<proteinExistence type="predicted"/>
<evidence type="ECO:0000313" key="2">
    <source>
        <dbReference type="Proteomes" id="UP001206925"/>
    </source>
</evidence>
<evidence type="ECO:0000313" key="1">
    <source>
        <dbReference type="EMBL" id="KAI7736055.1"/>
    </source>
</evidence>
<reference evidence="1" key="1">
    <citation type="submission" date="2022-06" db="EMBL/GenBank/DDBJ databases">
        <title>Uncovering the hologenomic basis of an extraordinary plant invasion.</title>
        <authorList>
            <person name="Bieker V.C."/>
            <person name="Martin M.D."/>
            <person name="Gilbert T."/>
            <person name="Hodgins K."/>
            <person name="Battlay P."/>
            <person name="Petersen B."/>
            <person name="Wilson J."/>
        </authorList>
    </citation>
    <scope>NUCLEOTIDE SEQUENCE</scope>
    <source>
        <strain evidence="1">AA19_3_7</strain>
        <tissue evidence="1">Leaf</tissue>
    </source>
</reference>
<dbReference type="Proteomes" id="UP001206925">
    <property type="component" value="Unassembled WGS sequence"/>
</dbReference>
<dbReference type="AlphaFoldDB" id="A0AAD5C7A4"/>
<sequence length="125" mass="14038">MASSIISSSPLFLVHPPIKKPSPSTPKRILILAKQDSQNTSSSLIRVGSSIKIQKVFEDKSSGIVCYMDDQGEITCEGYDEGPRLHQDFSKFSCHQRRKQDVVHVLERSLLQVTEGGKRRREKPS</sequence>
<dbReference type="PANTHER" id="PTHR34206:SF9">
    <property type="entry name" value="NUCLEIC ACID-BINDING, OB-FOLD PROTEIN"/>
    <property type="match status" value="1"/>
</dbReference>
<dbReference type="EMBL" id="JAMZMK010009383">
    <property type="protein sequence ID" value="KAI7736055.1"/>
    <property type="molecule type" value="Genomic_DNA"/>
</dbReference>
<keyword evidence="2" id="KW-1185">Reference proteome</keyword>
<name>A0AAD5C7A4_AMBAR</name>
<dbReference type="PANTHER" id="PTHR34206">
    <property type="entry name" value="OS06G0193300 PROTEIN"/>
    <property type="match status" value="1"/>
</dbReference>
<accession>A0AAD5C7A4</accession>
<organism evidence="1 2">
    <name type="scientific">Ambrosia artemisiifolia</name>
    <name type="common">Common ragweed</name>
    <dbReference type="NCBI Taxonomy" id="4212"/>
    <lineage>
        <taxon>Eukaryota</taxon>
        <taxon>Viridiplantae</taxon>
        <taxon>Streptophyta</taxon>
        <taxon>Embryophyta</taxon>
        <taxon>Tracheophyta</taxon>
        <taxon>Spermatophyta</taxon>
        <taxon>Magnoliopsida</taxon>
        <taxon>eudicotyledons</taxon>
        <taxon>Gunneridae</taxon>
        <taxon>Pentapetalae</taxon>
        <taxon>asterids</taxon>
        <taxon>campanulids</taxon>
        <taxon>Asterales</taxon>
        <taxon>Asteraceae</taxon>
        <taxon>Asteroideae</taxon>
        <taxon>Heliantheae alliance</taxon>
        <taxon>Heliantheae</taxon>
        <taxon>Ambrosia</taxon>
    </lineage>
</organism>
<gene>
    <name evidence="1" type="ORF">M8C21_030400</name>
</gene>
<comment type="caution">
    <text evidence="1">The sequence shown here is derived from an EMBL/GenBank/DDBJ whole genome shotgun (WGS) entry which is preliminary data.</text>
</comment>
<protein>
    <submittedName>
        <fullName evidence="1">Uncharacterized protein</fullName>
    </submittedName>
</protein>